<gene>
    <name evidence="1" type="ORF">IWQ57_002549</name>
</gene>
<evidence type="ECO:0000313" key="2">
    <source>
        <dbReference type="Proteomes" id="UP001140234"/>
    </source>
</evidence>
<dbReference type="EMBL" id="JANBUJ010000682">
    <property type="protein sequence ID" value="KAJ2770676.1"/>
    <property type="molecule type" value="Genomic_DNA"/>
</dbReference>
<keyword evidence="2" id="KW-1185">Reference proteome</keyword>
<dbReference type="Proteomes" id="UP001140234">
    <property type="component" value="Unassembled WGS sequence"/>
</dbReference>
<organism evidence="1 2">
    <name type="scientific">Coemansia nantahalensis</name>
    <dbReference type="NCBI Taxonomy" id="2789366"/>
    <lineage>
        <taxon>Eukaryota</taxon>
        <taxon>Fungi</taxon>
        <taxon>Fungi incertae sedis</taxon>
        <taxon>Zoopagomycota</taxon>
        <taxon>Kickxellomycotina</taxon>
        <taxon>Kickxellomycetes</taxon>
        <taxon>Kickxellales</taxon>
        <taxon>Kickxellaceae</taxon>
        <taxon>Coemansia</taxon>
    </lineage>
</organism>
<protein>
    <submittedName>
        <fullName evidence="1">Uncharacterized protein</fullName>
    </submittedName>
</protein>
<sequence>MVDAAPAAQGSGPAGQAHGHCGCGPAPTAKHADSHQHGDPRTSAEAVVKASAVHAHDHAHGGCHDHDHEHPGQVIQYREAPPQFGLANHVDSIIHTEFGYVSGFRPFQFHAPGSCLESLETPAASKPAAK</sequence>
<proteinExistence type="predicted"/>
<reference evidence="1" key="1">
    <citation type="submission" date="2022-07" db="EMBL/GenBank/DDBJ databases">
        <title>Phylogenomic reconstructions and comparative analyses of Kickxellomycotina fungi.</title>
        <authorList>
            <person name="Reynolds N.K."/>
            <person name="Stajich J.E."/>
            <person name="Barry K."/>
            <person name="Grigoriev I.V."/>
            <person name="Crous P."/>
            <person name="Smith M.E."/>
        </authorList>
    </citation>
    <scope>NUCLEOTIDE SEQUENCE</scope>
    <source>
        <strain evidence="1">CBS 109366</strain>
    </source>
</reference>
<evidence type="ECO:0000313" key="1">
    <source>
        <dbReference type="EMBL" id="KAJ2770676.1"/>
    </source>
</evidence>
<name>A0ACC1K001_9FUNG</name>
<accession>A0ACC1K001</accession>
<comment type="caution">
    <text evidence="1">The sequence shown here is derived from an EMBL/GenBank/DDBJ whole genome shotgun (WGS) entry which is preliminary data.</text>
</comment>